<gene>
    <name evidence="1" type="ORF">BFJ63_vAg20012</name>
</gene>
<dbReference type="Proteomes" id="UP000290540">
    <property type="component" value="Unassembled WGS sequence"/>
</dbReference>
<proteinExistence type="predicted"/>
<name>A0A4Q2USF9_FUSOX</name>
<evidence type="ECO:0000313" key="1">
    <source>
        <dbReference type="EMBL" id="RYC77115.1"/>
    </source>
</evidence>
<dbReference type="EMBL" id="MQTW01002843">
    <property type="protein sequence ID" value="RYC77115.1"/>
    <property type="molecule type" value="Genomic_DNA"/>
</dbReference>
<evidence type="ECO:0000313" key="2">
    <source>
        <dbReference type="Proteomes" id="UP000290540"/>
    </source>
</evidence>
<feature type="non-terminal residue" evidence="1">
    <location>
        <position position="46"/>
    </location>
</feature>
<sequence length="46" mass="5227">MESTTSGEPSSRLYQAEISVQFEDKDLDPEPFELSDDGLHFIQHSI</sequence>
<protein>
    <submittedName>
        <fullName evidence="1">Uncharacterized protein</fullName>
    </submittedName>
</protein>
<dbReference type="AlphaFoldDB" id="A0A4Q2USF9"/>
<organism evidence="1 2">
    <name type="scientific">Fusarium oxysporum f. sp. narcissi</name>
    <dbReference type="NCBI Taxonomy" id="451672"/>
    <lineage>
        <taxon>Eukaryota</taxon>
        <taxon>Fungi</taxon>
        <taxon>Dikarya</taxon>
        <taxon>Ascomycota</taxon>
        <taxon>Pezizomycotina</taxon>
        <taxon>Sordariomycetes</taxon>
        <taxon>Hypocreomycetidae</taxon>
        <taxon>Hypocreales</taxon>
        <taxon>Nectriaceae</taxon>
        <taxon>Fusarium</taxon>
        <taxon>Fusarium oxysporum species complex</taxon>
    </lineage>
</organism>
<accession>A0A4Q2USF9</accession>
<comment type="caution">
    <text evidence="1">The sequence shown here is derived from an EMBL/GenBank/DDBJ whole genome shotgun (WGS) entry which is preliminary data.</text>
</comment>
<reference evidence="1 2" key="1">
    <citation type="submission" date="2016-12" db="EMBL/GenBank/DDBJ databases">
        <title>Draft genome sequence of Fusarium oxysporum causing rot on Narcissus.</title>
        <authorList>
            <person name="Armitage A.D."/>
            <person name="Taylor A."/>
            <person name="Clarkson J.P."/>
            <person name="Harrison R.J."/>
            <person name="Jackson A.C."/>
        </authorList>
    </citation>
    <scope>NUCLEOTIDE SEQUENCE [LARGE SCALE GENOMIC DNA]</scope>
    <source>
        <strain evidence="1 2">N139</strain>
    </source>
</reference>